<dbReference type="GO" id="GO:0033185">
    <property type="term" value="C:dolichol-phosphate-mannose synthase complex"/>
    <property type="evidence" value="ECO:0007669"/>
    <property type="project" value="TreeGrafter"/>
</dbReference>
<evidence type="ECO:0000313" key="9">
    <source>
        <dbReference type="Proteomes" id="UP000053766"/>
    </source>
</evidence>
<evidence type="ECO:0000256" key="4">
    <source>
        <dbReference type="ARBA" id="ARBA00022824"/>
    </source>
</evidence>
<dbReference type="GO" id="GO:0005789">
    <property type="term" value="C:endoplasmic reticulum membrane"/>
    <property type="evidence" value="ECO:0007669"/>
    <property type="project" value="UniProtKB-SubCell"/>
</dbReference>
<evidence type="ECO:0000256" key="3">
    <source>
        <dbReference type="ARBA" id="ARBA00022692"/>
    </source>
</evidence>
<comment type="subunit">
    <text evidence="7">Component of the dolichol-phosphate mannose (DPM) synthase complex.</text>
</comment>
<keyword evidence="8" id="KW-0328">Glycosyltransferase</keyword>
<dbReference type="GO" id="GO:0016757">
    <property type="term" value="F:glycosyltransferase activity"/>
    <property type="evidence" value="ECO:0007669"/>
    <property type="project" value="UniProtKB-KW"/>
</dbReference>
<dbReference type="AlphaFoldDB" id="A0A0D8XF76"/>
<feature type="transmembrane region" description="Helical" evidence="7">
    <location>
        <begin position="6"/>
        <end position="30"/>
    </location>
</feature>
<dbReference type="PANTHER" id="PTHR16433:SF0">
    <property type="entry name" value="DOLICHOL-PHOSPHATE MANNOSYLTRANSFERASE SUBUNIT 3"/>
    <property type="match status" value="1"/>
</dbReference>
<evidence type="ECO:0000256" key="5">
    <source>
        <dbReference type="ARBA" id="ARBA00022989"/>
    </source>
</evidence>
<dbReference type="STRING" id="29172.A0A0D8XF76"/>
<dbReference type="Proteomes" id="UP000053766">
    <property type="component" value="Unassembled WGS sequence"/>
</dbReference>
<dbReference type="InterPro" id="IPR013174">
    <property type="entry name" value="DPM3"/>
</dbReference>
<dbReference type="EMBL" id="KN716906">
    <property type="protein sequence ID" value="KJH41096.1"/>
    <property type="molecule type" value="Genomic_DNA"/>
</dbReference>
<reference evidence="8 9" key="1">
    <citation type="submission" date="2013-11" db="EMBL/GenBank/DDBJ databases">
        <title>Draft genome of the bovine lungworm Dictyocaulus viviparus.</title>
        <authorList>
            <person name="Mitreva M."/>
        </authorList>
    </citation>
    <scope>NUCLEOTIDE SEQUENCE [LARGE SCALE GENOMIC DNA]</scope>
    <source>
        <strain evidence="8 9">HannoverDv2000</strain>
    </source>
</reference>
<organism evidence="8 9">
    <name type="scientific">Dictyocaulus viviparus</name>
    <name type="common">Bovine lungworm</name>
    <dbReference type="NCBI Taxonomy" id="29172"/>
    <lineage>
        <taxon>Eukaryota</taxon>
        <taxon>Metazoa</taxon>
        <taxon>Ecdysozoa</taxon>
        <taxon>Nematoda</taxon>
        <taxon>Chromadorea</taxon>
        <taxon>Rhabditida</taxon>
        <taxon>Rhabditina</taxon>
        <taxon>Rhabditomorpha</taxon>
        <taxon>Strongyloidea</taxon>
        <taxon>Metastrongylidae</taxon>
        <taxon>Dictyocaulus</taxon>
    </lineage>
</organism>
<keyword evidence="4 7" id="KW-0256">Endoplasmic reticulum</keyword>
<reference evidence="9" key="2">
    <citation type="journal article" date="2016" name="Sci. Rep.">
        <title>Dictyocaulus viviparus genome, variome and transcriptome elucidate lungworm biology and support future intervention.</title>
        <authorList>
            <person name="McNulty S.N."/>
            <person name="Strube C."/>
            <person name="Rosa B.A."/>
            <person name="Martin J.C."/>
            <person name="Tyagi R."/>
            <person name="Choi Y.J."/>
            <person name="Wang Q."/>
            <person name="Hallsworth Pepin K."/>
            <person name="Zhang X."/>
            <person name="Ozersky P."/>
            <person name="Wilson R.K."/>
            <person name="Sternberg P.W."/>
            <person name="Gasser R.B."/>
            <person name="Mitreva M."/>
        </authorList>
    </citation>
    <scope>NUCLEOTIDE SEQUENCE [LARGE SCALE GENOMIC DNA]</scope>
    <source>
        <strain evidence="9">HannoverDv2000</strain>
    </source>
</reference>
<keyword evidence="9" id="KW-1185">Reference proteome</keyword>
<feature type="transmembrane region" description="Helical" evidence="7">
    <location>
        <begin position="42"/>
        <end position="60"/>
    </location>
</feature>
<keyword evidence="3 7" id="KW-0812">Transmembrane</keyword>
<gene>
    <name evidence="8" type="ORF">DICVIV_12937</name>
</gene>
<keyword evidence="8" id="KW-0808">Transferase</keyword>
<evidence type="ECO:0000256" key="1">
    <source>
        <dbReference type="ARBA" id="ARBA00004477"/>
    </source>
</evidence>
<comment type="function">
    <text evidence="7">Stabilizer subunit of the dolichol-phosphate mannose (DPM) synthase complex; tethers catalytic subunit to the ER.</text>
</comment>
<evidence type="ECO:0000256" key="6">
    <source>
        <dbReference type="ARBA" id="ARBA00023136"/>
    </source>
</evidence>
<comment type="similarity">
    <text evidence="2 7">Belongs to the DPM3 family.</text>
</comment>
<evidence type="ECO:0000313" key="8">
    <source>
        <dbReference type="EMBL" id="KJH41096.1"/>
    </source>
</evidence>
<comment type="subcellular location">
    <subcellularLocation>
        <location evidence="1 7">Endoplasmic reticulum membrane</location>
        <topology evidence="1 7">Multi-pass membrane protein</topology>
    </subcellularLocation>
</comment>
<comment type="pathway">
    <text evidence="7">Protein modification; protein glycosylation.</text>
</comment>
<evidence type="ECO:0000256" key="7">
    <source>
        <dbReference type="RuleBase" id="RU365085"/>
    </source>
</evidence>
<dbReference type="PANTHER" id="PTHR16433">
    <property type="entry name" value="DOLICHOL-PHOSPHATE MANNOSYLTRANSFERASE SUBUNIT 3"/>
    <property type="match status" value="1"/>
</dbReference>
<dbReference type="GO" id="GO:0006506">
    <property type="term" value="P:GPI anchor biosynthetic process"/>
    <property type="evidence" value="ECO:0007669"/>
    <property type="project" value="TreeGrafter"/>
</dbReference>
<evidence type="ECO:0000256" key="2">
    <source>
        <dbReference type="ARBA" id="ARBA00010430"/>
    </source>
</evidence>
<dbReference type="UniPathway" id="UPA00378"/>
<dbReference type="OrthoDB" id="2014333at2759"/>
<dbReference type="Pfam" id="PF08285">
    <property type="entry name" value="DPM3"/>
    <property type="match status" value="1"/>
</dbReference>
<protein>
    <recommendedName>
        <fullName evidence="7">Dolichol-phosphate mannosyltransferase subunit 3</fullName>
    </recommendedName>
</protein>
<accession>A0A0D8XF76</accession>
<name>A0A0D8XF76_DICVI</name>
<proteinExistence type="inferred from homology"/>
<keyword evidence="6 7" id="KW-0472">Membrane</keyword>
<sequence>MVSQAILWAAHILPFGLLWLACLTGFIPVIELVPDCDCLHHLVLYAPVYAVLLLGVYASLSVVHGVVTFNDCPSAKEELLREIQEARDDLKRRKII</sequence>
<keyword evidence="5 7" id="KW-1133">Transmembrane helix</keyword>